<dbReference type="InterPro" id="IPR011333">
    <property type="entry name" value="SKP1/BTB/POZ_sf"/>
</dbReference>
<dbReference type="SMART" id="SM00225">
    <property type="entry name" value="BTB"/>
    <property type="match status" value="1"/>
</dbReference>
<dbReference type="Proteomes" id="UP001148786">
    <property type="component" value="Unassembled WGS sequence"/>
</dbReference>
<protein>
    <recommendedName>
        <fullName evidence="1">BTB domain-containing protein</fullName>
    </recommendedName>
</protein>
<gene>
    <name evidence="2" type="ORF">NLJ89_g2900</name>
</gene>
<evidence type="ECO:0000313" key="2">
    <source>
        <dbReference type="EMBL" id="KAJ3513512.1"/>
    </source>
</evidence>
<dbReference type="AlphaFoldDB" id="A0A9W8K5X4"/>
<dbReference type="Gene3D" id="3.30.710.10">
    <property type="entry name" value="Potassium Channel Kv1.1, Chain A"/>
    <property type="match status" value="1"/>
</dbReference>
<evidence type="ECO:0000313" key="3">
    <source>
        <dbReference type="Proteomes" id="UP001148786"/>
    </source>
</evidence>
<organism evidence="2 3">
    <name type="scientific">Agrocybe chaxingu</name>
    <dbReference type="NCBI Taxonomy" id="84603"/>
    <lineage>
        <taxon>Eukaryota</taxon>
        <taxon>Fungi</taxon>
        <taxon>Dikarya</taxon>
        <taxon>Basidiomycota</taxon>
        <taxon>Agaricomycotina</taxon>
        <taxon>Agaricomycetes</taxon>
        <taxon>Agaricomycetidae</taxon>
        <taxon>Agaricales</taxon>
        <taxon>Agaricineae</taxon>
        <taxon>Strophariaceae</taxon>
        <taxon>Agrocybe</taxon>
    </lineage>
</organism>
<dbReference type="InterPro" id="IPR000210">
    <property type="entry name" value="BTB/POZ_dom"/>
</dbReference>
<sequence>MDGPETRPKSSPKSTVVRHPEFYFTDGSVVLIVEKTALRIHQSVLARHSEVFKGLWDVPQPSKLETYDGCPSVVLSDSVNDFVDVMRVIYDSFHFDKIAPETSLTELVTFISGILRISTKYGMLQIRQKCISIIQDKFPSTLAGCDDVLRRKIQYVPSEIVRVIPLARETNVPRVLPWAFYLCAQISVEELLENQTLSWRDKALCLAGKENLWEMQRTVTHTFLLNFQPSPHCSTGCKMRMPTTFTLEDFESLRTSPHLLEEYQDWTGLRLCAKCQAFAQAQHREGREKVWQKLPGLFHLGTWDDIFKDQSC</sequence>
<name>A0A9W8K5X4_9AGAR</name>
<reference evidence="2" key="1">
    <citation type="submission" date="2022-07" db="EMBL/GenBank/DDBJ databases">
        <title>Genome Sequence of Agrocybe chaxingu.</title>
        <authorList>
            <person name="Buettner E."/>
        </authorList>
    </citation>
    <scope>NUCLEOTIDE SEQUENCE</scope>
    <source>
        <strain evidence="2">MP-N11</strain>
    </source>
</reference>
<keyword evidence="3" id="KW-1185">Reference proteome</keyword>
<comment type="caution">
    <text evidence="2">The sequence shown here is derived from an EMBL/GenBank/DDBJ whole genome shotgun (WGS) entry which is preliminary data.</text>
</comment>
<feature type="domain" description="BTB" evidence="1">
    <location>
        <begin position="27"/>
        <end position="92"/>
    </location>
</feature>
<dbReference type="SUPFAM" id="SSF54695">
    <property type="entry name" value="POZ domain"/>
    <property type="match status" value="1"/>
</dbReference>
<accession>A0A9W8K5X4</accession>
<evidence type="ECO:0000259" key="1">
    <source>
        <dbReference type="PROSITE" id="PS50097"/>
    </source>
</evidence>
<dbReference type="OrthoDB" id="3218112at2759"/>
<proteinExistence type="predicted"/>
<dbReference type="PROSITE" id="PS50097">
    <property type="entry name" value="BTB"/>
    <property type="match status" value="1"/>
</dbReference>
<dbReference type="EMBL" id="JANKHO010000194">
    <property type="protein sequence ID" value="KAJ3513512.1"/>
    <property type="molecule type" value="Genomic_DNA"/>
</dbReference>